<evidence type="ECO:0000313" key="2">
    <source>
        <dbReference type="EMBL" id="EFJ40137.1"/>
    </source>
</evidence>
<dbReference type="GeneID" id="9628260"/>
<dbReference type="InParanoid" id="D8UJG1"/>
<accession>D8UJG1</accession>
<reference evidence="2 3" key="1">
    <citation type="journal article" date="2010" name="Science">
        <title>Genomic analysis of organismal complexity in the multicellular green alga Volvox carteri.</title>
        <authorList>
            <person name="Prochnik S.E."/>
            <person name="Umen J."/>
            <person name="Nedelcu A.M."/>
            <person name="Hallmann A."/>
            <person name="Miller S.M."/>
            <person name="Nishii I."/>
            <person name="Ferris P."/>
            <person name="Kuo A."/>
            <person name="Mitros T."/>
            <person name="Fritz-Laylin L.K."/>
            <person name="Hellsten U."/>
            <person name="Chapman J."/>
            <person name="Simakov O."/>
            <person name="Rensing S.A."/>
            <person name="Terry A."/>
            <person name="Pangilinan J."/>
            <person name="Kapitonov V."/>
            <person name="Jurka J."/>
            <person name="Salamov A."/>
            <person name="Shapiro H."/>
            <person name="Schmutz J."/>
            <person name="Grimwood J."/>
            <person name="Lindquist E."/>
            <person name="Lucas S."/>
            <person name="Grigoriev I.V."/>
            <person name="Schmitt R."/>
            <person name="Kirk D."/>
            <person name="Rokhsar D.S."/>
        </authorList>
    </citation>
    <scope>NUCLEOTIDE SEQUENCE [LARGE SCALE GENOMIC DNA]</scope>
    <source>
        <strain evidence="3">f. Nagariensis / Eve</strain>
    </source>
</reference>
<protein>
    <submittedName>
        <fullName evidence="2">Uncharacterized protein</fullName>
    </submittedName>
</protein>
<dbReference type="Proteomes" id="UP000001058">
    <property type="component" value="Unassembled WGS sequence"/>
</dbReference>
<proteinExistence type="predicted"/>
<dbReference type="EMBL" id="GL378426">
    <property type="protein sequence ID" value="EFJ40137.1"/>
    <property type="molecule type" value="Genomic_DNA"/>
</dbReference>
<dbReference type="RefSeq" id="XP_002958794.1">
    <property type="nucleotide sequence ID" value="XM_002958748.1"/>
</dbReference>
<feature type="compositionally biased region" description="Polar residues" evidence="1">
    <location>
        <begin position="1"/>
        <end position="10"/>
    </location>
</feature>
<name>D8UJG1_VOLCA</name>
<keyword evidence="3" id="KW-1185">Reference proteome</keyword>
<dbReference type="KEGG" id="vcn:VOLCADRAFT_100110"/>
<organism evidence="3">
    <name type="scientific">Volvox carteri f. nagariensis</name>
    <dbReference type="NCBI Taxonomy" id="3068"/>
    <lineage>
        <taxon>Eukaryota</taxon>
        <taxon>Viridiplantae</taxon>
        <taxon>Chlorophyta</taxon>
        <taxon>core chlorophytes</taxon>
        <taxon>Chlorophyceae</taxon>
        <taxon>CS clade</taxon>
        <taxon>Chlamydomonadales</taxon>
        <taxon>Volvocaceae</taxon>
        <taxon>Volvox</taxon>
    </lineage>
</organism>
<evidence type="ECO:0000256" key="1">
    <source>
        <dbReference type="SAM" id="MobiDB-lite"/>
    </source>
</evidence>
<evidence type="ECO:0000313" key="3">
    <source>
        <dbReference type="Proteomes" id="UP000001058"/>
    </source>
</evidence>
<feature type="region of interest" description="Disordered" evidence="1">
    <location>
        <begin position="1"/>
        <end position="24"/>
    </location>
</feature>
<gene>
    <name evidence="2" type="ORF">VOLCADRAFT_100110</name>
</gene>
<dbReference type="AlphaFoldDB" id="D8UJG1"/>
<sequence length="103" mass="11534">MKVSAGQQGRNKLPSPMTAPKPTSFTDCARYVVIACHFDRKPRRDIFVLDLFQQLAWPRSIACRRWIAATTASSPLTTPSNHVHLQGLEAALKVLLFSDMHDT</sequence>